<feature type="region of interest" description="Disordered" evidence="8">
    <location>
        <begin position="1"/>
        <end position="29"/>
    </location>
</feature>
<dbReference type="Pfam" id="PF00157">
    <property type="entry name" value="Pou"/>
    <property type="match status" value="1"/>
</dbReference>
<evidence type="ECO:0000256" key="3">
    <source>
        <dbReference type="ARBA" id="ARBA00023015"/>
    </source>
</evidence>
<evidence type="ECO:0000256" key="4">
    <source>
        <dbReference type="ARBA" id="ARBA00023125"/>
    </source>
</evidence>
<comment type="subcellular location">
    <subcellularLocation>
        <location evidence="1">Nucleus</location>
    </subcellularLocation>
</comment>
<dbReference type="PANTHER" id="PTHR11636">
    <property type="entry name" value="POU DOMAIN"/>
    <property type="match status" value="1"/>
</dbReference>
<dbReference type="FunFam" id="1.10.260.40:FF:000022">
    <property type="entry name" value="POU domain protein"/>
    <property type="match status" value="1"/>
</dbReference>
<keyword evidence="7" id="KW-0539">Nucleus</keyword>
<dbReference type="SMART" id="SM00352">
    <property type="entry name" value="POU"/>
    <property type="match status" value="1"/>
</dbReference>
<keyword evidence="6" id="KW-0804">Transcription</keyword>
<accession>A0A8C0ZPQ2</accession>
<dbReference type="PRINTS" id="PR00028">
    <property type="entry name" value="POUDOMAIN"/>
</dbReference>
<evidence type="ECO:0000259" key="9">
    <source>
        <dbReference type="PROSITE" id="PS51179"/>
    </source>
</evidence>
<sequence length="289" mass="31168">MAGHLTSDFAFSPPPPGGGDGAGGLEPRWVDPRTWMSLQGPPGSEVWGIPPCPPPYQFCGGVAYCGPQVGVGLVLETLQPEGKSGAGVECHSVGASPGLCTAQSGAVKQEKEKLDQNPESQDVKSLQKELEQFAKLLKEKRITLGYTQADVGLTLGVLFGKVFSQTTTCCFEALQLSFKNMCKLSPLLQKWVEEADNNDNLQEILWFCNWRQKGKRSSSDYSQREDFEAAGSPFSGAPVSFHLAPGLHFGTPGYGSPHFTTLYSSVPFPEREAYPHVSVTTLGSPMHSN</sequence>
<evidence type="ECO:0000256" key="6">
    <source>
        <dbReference type="ARBA" id="ARBA00023163"/>
    </source>
</evidence>
<evidence type="ECO:0000256" key="5">
    <source>
        <dbReference type="ARBA" id="ARBA00023155"/>
    </source>
</evidence>
<evidence type="ECO:0000256" key="2">
    <source>
        <dbReference type="ARBA" id="ARBA00022553"/>
    </source>
</evidence>
<keyword evidence="5" id="KW-0371">Homeobox</keyword>
<reference evidence="10" key="1">
    <citation type="submission" date="2023-09" db="UniProtKB">
        <authorList>
            <consortium name="Ensembl"/>
        </authorList>
    </citation>
    <scope>IDENTIFICATION</scope>
</reference>
<dbReference type="AlphaFoldDB" id="A0A8C0ZPQ2"/>
<dbReference type="Ensembl" id="ENSCCNT00000011211.1">
    <property type="protein sequence ID" value="ENSCCNP00000008504.1"/>
    <property type="gene ID" value="ENSCCNG00000008923.1"/>
</dbReference>
<dbReference type="PROSITE" id="PS51179">
    <property type="entry name" value="POU_3"/>
    <property type="match status" value="1"/>
</dbReference>
<dbReference type="GO" id="GO:0000978">
    <property type="term" value="F:RNA polymerase II cis-regulatory region sequence-specific DNA binding"/>
    <property type="evidence" value="ECO:0007669"/>
    <property type="project" value="TreeGrafter"/>
</dbReference>
<dbReference type="InterPro" id="IPR000327">
    <property type="entry name" value="POU_dom"/>
</dbReference>
<keyword evidence="2" id="KW-0597">Phosphoprotein</keyword>
<dbReference type="GO" id="GO:0005634">
    <property type="term" value="C:nucleus"/>
    <property type="evidence" value="ECO:0007669"/>
    <property type="project" value="UniProtKB-SubCell"/>
</dbReference>
<dbReference type="GO" id="GO:0000981">
    <property type="term" value="F:DNA-binding transcription factor activity, RNA polymerase II-specific"/>
    <property type="evidence" value="ECO:0007669"/>
    <property type="project" value="TreeGrafter"/>
</dbReference>
<protein>
    <recommendedName>
        <fullName evidence="9">POU-specific domain-containing protein</fullName>
    </recommendedName>
</protein>
<dbReference type="InterPro" id="IPR010982">
    <property type="entry name" value="Lambda_DNA-bd_dom_sf"/>
</dbReference>
<dbReference type="PROSITE" id="PS00035">
    <property type="entry name" value="POU_1"/>
    <property type="match status" value="1"/>
</dbReference>
<proteinExistence type="predicted"/>
<dbReference type="InterPro" id="IPR013847">
    <property type="entry name" value="POU"/>
</dbReference>
<evidence type="ECO:0000256" key="1">
    <source>
        <dbReference type="ARBA" id="ARBA00004123"/>
    </source>
</evidence>
<evidence type="ECO:0000256" key="7">
    <source>
        <dbReference type="ARBA" id="ARBA00023242"/>
    </source>
</evidence>
<feature type="domain" description="POU-specific" evidence="9">
    <location>
        <begin position="122"/>
        <end position="196"/>
    </location>
</feature>
<dbReference type="PANTHER" id="PTHR11636:SF86">
    <property type="entry name" value="POU DOMAIN, CLASS 5, TRANSCRIPTION FACTOR 1-RELATED"/>
    <property type="match status" value="1"/>
</dbReference>
<dbReference type="Gene3D" id="1.10.260.40">
    <property type="entry name" value="lambda repressor-like DNA-binding domains"/>
    <property type="match status" value="1"/>
</dbReference>
<dbReference type="InterPro" id="IPR050255">
    <property type="entry name" value="POU_domain_TF"/>
</dbReference>
<evidence type="ECO:0000313" key="10">
    <source>
        <dbReference type="Ensembl" id="ENSCCNP00000008504.1"/>
    </source>
</evidence>
<organism evidence="10">
    <name type="scientific">Castor canadensis</name>
    <name type="common">American beaver</name>
    <dbReference type="NCBI Taxonomy" id="51338"/>
    <lineage>
        <taxon>Eukaryota</taxon>
        <taxon>Metazoa</taxon>
        <taxon>Chordata</taxon>
        <taxon>Craniata</taxon>
        <taxon>Vertebrata</taxon>
        <taxon>Euteleostomi</taxon>
        <taxon>Mammalia</taxon>
        <taxon>Eutheria</taxon>
        <taxon>Euarchontoglires</taxon>
        <taxon>Glires</taxon>
        <taxon>Rodentia</taxon>
        <taxon>Castorimorpha</taxon>
        <taxon>Castoridae</taxon>
        <taxon>Castor</taxon>
    </lineage>
</organism>
<dbReference type="SUPFAM" id="SSF47413">
    <property type="entry name" value="lambda repressor-like DNA-binding domains"/>
    <property type="match status" value="1"/>
</dbReference>
<keyword evidence="3" id="KW-0805">Transcription regulation</keyword>
<keyword evidence="4" id="KW-0238">DNA-binding</keyword>
<name>A0A8C0ZPQ2_CASCN</name>
<evidence type="ECO:0000256" key="8">
    <source>
        <dbReference type="SAM" id="MobiDB-lite"/>
    </source>
</evidence>